<dbReference type="SMART" id="SM00116">
    <property type="entry name" value="CBS"/>
    <property type="match status" value="2"/>
</dbReference>
<dbReference type="PANTHER" id="PTHR43080">
    <property type="entry name" value="CBS DOMAIN-CONTAINING PROTEIN CBSX3, MITOCHONDRIAL"/>
    <property type="match status" value="1"/>
</dbReference>
<dbReference type="Pfam" id="PF00571">
    <property type="entry name" value="CBS"/>
    <property type="match status" value="2"/>
</dbReference>
<proteinExistence type="predicted"/>
<feature type="domain" description="CBS" evidence="3">
    <location>
        <begin position="7"/>
        <end position="67"/>
    </location>
</feature>
<dbReference type="InterPro" id="IPR000644">
    <property type="entry name" value="CBS_dom"/>
</dbReference>
<dbReference type="Gene3D" id="3.10.580.10">
    <property type="entry name" value="CBS-domain"/>
    <property type="match status" value="1"/>
</dbReference>
<sequence length="138" mass="15834">MNILFFLTPKSEVAYIEDSFSLRQILEKMEIHRYSAIPILSNNGEYVGTITEGDILWYCKKNSMSALKTAETIFLSDIPKKFEYASVSINSNMEDLIARAMAQNFVPVVDDQNKFIGIVTRKDIIGYCYKKLKTRQSD</sequence>
<feature type="domain" description="CBS" evidence="3">
    <location>
        <begin position="74"/>
        <end position="134"/>
    </location>
</feature>
<protein>
    <submittedName>
        <fullName evidence="4">CBS domain-containing protein</fullName>
    </submittedName>
</protein>
<dbReference type="InterPro" id="IPR051257">
    <property type="entry name" value="Diverse_CBS-Domain"/>
</dbReference>
<name>A0A3R5ZP94_9FIRM</name>
<keyword evidence="1 2" id="KW-0129">CBS domain</keyword>
<dbReference type="PROSITE" id="PS51371">
    <property type="entry name" value="CBS"/>
    <property type="match status" value="2"/>
</dbReference>
<accession>A0A3R5ZP94</accession>
<dbReference type="AlphaFoldDB" id="A0A3R5ZP94"/>
<evidence type="ECO:0000313" key="4">
    <source>
        <dbReference type="EMBL" id="RGS43146.1"/>
    </source>
</evidence>
<reference evidence="4 5" key="1">
    <citation type="submission" date="2018-08" db="EMBL/GenBank/DDBJ databases">
        <title>A genome reference for cultivated species of the human gut microbiota.</title>
        <authorList>
            <person name="Zou Y."/>
            <person name="Xue W."/>
            <person name="Luo G."/>
        </authorList>
    </citation>
    <scope>NUCLEOTIDE SEQUENCE [LARGE SCALE GENOMIC DNA]</scope>
    <source>
        <strain evidence="4 5">AF22-21</strain>
    </source>
</reference>
<dbReference type="SUPFAM" id="SSF54631">
    <property type="entry name" value="CBS-domain pair"/>
    <property type="match status" value="1"/>
</dbReference>
<gene>
    <name evidence="4" type="ORF">DWX94_06015</name>
</gene>
<evidence type="ECO:0000256" key="2">
    <source>
        <dbReference type="PROSITE-ProRule" id="PRU00703"/>
    </source>
</evidence>
<evidence type="ECO:0000313" key="5">
    <source>
        <dbReference type="Proteomes" id="UP000283295"/>
    </source>
</evidence>
<dbReference type="PANTHER" id="PTHR43080:SF26">
    <property type="entry name" value="REGULATORY PROTEIN"/>
    <property type="match status" value="1"/>
</dbReference>
<dbReference type="OrthoDB" id="384703at2"/>
<comment type="caution">
    <text evidence="4">The sequence shown here is derived from an EMBL/GenBank/DDBJ whole genome shotgun (WGS) entry which is preliminary data.</text>
</comment>
<dbReference type="InterPro" id="IPR046342">
    <property type="entry name" value="CBS_dom_sf"/>
</dbReference>
<dbReference type="EMBL" id="QRVK01000010">
    <property type="protein sequence ID" value="RGS43146.1"/>
    <property type="molecule type" value="Genomic_DNA"/>
</dbReference>
<organism evidence="4 5">
    <name type="scientific">Coprococcus eutactus</name>
    <dbReference type="NCBI Taxonomy" id="33043"/>
    <lineage>
        <taxon>Bacteria</taxon>
        <taxon>Bacillati</taxon>
        <taxon>Bacillota</taxon>
        <taxon>Clostridia</taxon>
        <taxon>Lachnospirales</taxon>
        <taxon>Lachnospiraceae</taxon>
        <taxon>Coprococcus</taxon>
    </lineage>
</organism>
<evidence type="ECO:0000259" key="3">
    <source>
        <dbReference type="PROSITE" id="PS51371"/>
    </source>
</evidence>
<evidence type="ECO:0000256" key="1">
    <source>
        <dbReference type="ARBA" id="ARBA00023122"/>
    </source>
</evidence>
<dbReference type="CDD" id="cd09834">
    <property type="entry name" value="CBS_pair_bac"/>
    <property type="match status" value="1"/>
</dbReference>
<dbReference type="Proteomes" id="UP000283295">
    <property type="component" value="Unassembled WGS sequence"/>
</dbReference>